<gene>
    <name evidence="1" type="ORF">QFC20_005232</name>
</gene>
<reference evidence="1" key="1">
    <citation type="submission" date="2023-04" db="EMBL/GenBank/DDBJ databases">
        <title>Draft Genome sequencing of Naganishia species isolated from polar environments using Oxford Nanopore Technology.</title>
        <authorList>
            <person name="Leo P."/>
            <person name="Venkateswaran K."/>
        </authorList>
    </citation>
    <scope>NUCLEOTIDE SEQUENCE</scope>
    <source>
        <strain evidence="1">MNA-CCFEE 5262</strain>
    </source>
</reference>
<keyword evidence="2" id="KW-1185">Reference proteome</keyword>
<evidence type="ECO:0000313" key="2">
    <source>
        <dbReference type="Proteomes" id="UP001230649"/>
    </source>
</evidence>
<dbReference type="Proteomes" id="UP001230649">
    <property type="component" value="Unassembled WGS sequence"/>
</dbReference>
<evidence type="ECO:0000313" key="1">
    <source>
        <dbReference type="EMBL" id="KAJ9101539.1"/>
    </source>
</evidence>
<protein>
    <submittedName>
        <fullName evidence="1">Uncharacterized protein</fullName>
    </submittedName>
</protein>
<organism evidence="1 2">
    <name type="scientific">Naganishia adeliensis</name>
    <dbReference type="NCBI Taxonomy" id="92952"/>
    <lineage>
        <taxon>Eukaryota</taxon>
        <taxon>Fungi</taxon>
        <taxon>Dikarya</taxon>
        <taxon>Basidiomycota</taxon>
        <taxon>Agaricomycotina</taxon>
        <taxon>Tremellomycetes</taxon>
        <taxon>Filobasidiales</taxon>
        <taxon>Filobasidiaceae</taxon>
        <taxon>Naganishia</taxon>
    </lineage>
</organism>
<accession>A0ACC2VR27</accession>
<proteinExistence type="predicted"/>
<comment type="caution">
    <text evidence="1">The sequence shown here is derived from an EMBL/GenBank/DDBJ whole genome shotgun (WGS) entry which is preliminary data.</text>
</comment>
<name>A0ACC2VR27_9TREE</name>
<dbReference type="EMBL" id="JASBWS010000069">
    <property type="protein sequence ID" value="KAJ9101539.1"/>
    <property type="molecule type" value="Genomic_DNA"/>
</dbReference>
<sequence length="564" mass="62161">MHLGSSSPLAVLALLASSALPSVYAADKEAWRTRSIYQYCGGTWRSIIDKLDYLQAGGWDSVWISPVHQNLEGDTPYGDAFHGFWVTDIHKLNPHFGNAEDLKALSNALHDRGMFLMVDIVVNFAASLSSDMSEASLASQNITFKKPSQYHPLCWIDYSKQESVENCWMGSQELPLMDINTENPEVQETLKKMNKEFVDEYHVDGLRIDAAKHVPGPFWKDFCTAAGVFCTGEVYTDDTSVVAEYQRSGSLDSLLNFPAFNGFKNAFQVPGRANMKDLGESMTDIVSQFPDPGVLGNFLANHDVSRFRAVTASDSVAYNALVWQFTFDGIPITYYGEEQEIASGLSDPDQRQALWAKGMGDYSTNTVTYRRLQRLNYLRKFLMSNNVKVEGGATYLANKSKVIMSSATDLAFTKGPILVVLNNRVALDSPVTIDIAPESVPGLVGDLFDVLNCRVVDLSITLGTTRTGRDPLVSLLAWIVRRIGFKCTKLTTTPCQVIMTKENAAASGLCPDLAGPTPPSTVVPTAAPTTCKRKDGKKKKRSTLETSFGEARLRKTRSRSMRGN</sequence>